<keyword evidence="9" id="KW-1185">Reference proteome</keyword>
<dbReference type="PANTHER" id="PTHR42925">
    <property type="entry name" value="MULTIDRUG AND TOXIN EFFLUX PROTEIN MATE FAMILY"/>
    <property type="match status" value="1"/>
</dbReference>
<comment type="subcellular location">
    <subcellularLocation>
        <location evidence="1">Cell membrane</location>
        <topology evidence="1">Multi-pass membrane protein</topology>
    </subcellularLocation>
</comment>
<feature type="transmembrane region" description="Helical" evidence="7">
    <location>
        <begin position="88"/>
        <end position="109"/>
    </location>
</feature>
<sequence length="452" mass="48850">MDDTKAGFYKSLYKIAVPIALQSLIMAALYMTDQLMVGQLGDVAIASVGMASKIYSIISVVLAGLATGLSVFAAQYWGSRDERSITDLLGMTLLIGLTLSAAFSAFVFLEPQFCLGLFTTDARVTGEGYIFLKIVALSYVPTMLTMVYSAIMRSTGHVKYPMYVSLAVVIVNIALNYLLIFGNWGFPELGLAGAAYATLTARIVECLLIIGAVYRFKLPGAAGFRHLLRFRGDLARKFLLTTFPIVLTELIWVLGEAAYAVIYSRMGTTEMTAMTVTFPLQGLSIGLLSGLAGAAGVLVGNRLGADEHALALDYARRLIRAGIGLSLALGVGIAALAPLYASAFSITGEARDLSVHVLWVFAAFMWVKVANMIIAGGILQSGGDSKFVFKMESAATWLIGVPLGLLLSFVWKQPLFWVYFFLSLEELVRLGAGLLRFRSRKWIKNLTGQISA</sequence>
<evidence type="ECO:0000256" key="7">
    <source>
        <dbReference type="SAM" id="Phobius"/>
    </source>
</evidence>
<feature type="transmembrane region" description="Helical" evidence="7">
    <location>
        <begin position="129"/>
        <end position="151"/>
    </location>
</feature>
<feature type="transmembrane region" description="Helical" evidence="7">
    <location>
        <begin position="417"/>
        <end position="435"/>
    </location>
</feature>
<feature type="transmembrane region" description="Helical" evidence="7">
    <location>
        <begin position="54"/>
        <end position="76"/>
    </location>
</feature>
<evidence type="ECO:0000256" key="4">
    <source>
        <dbReference type="ARBA" id="ARBA00022692"/>
    </source>
</evidence>
<dbReference type="EMBL" id="JAGRPV010000001">
    <property type="protein sequence ID" value="MDI4648223.1"/>
    <property type="molecule type" value="Genomic_DNA"/>
</dbReference>
<feature type="transmembrane region" description="Helical" evidence="7">
    <location>
        <begin position="12"/>
        <end position="31"/>
    </location>
</feature>
<evidence type="ECO:0000256" key="6">
    <source>
        <dbReference type="ARBA" id="ARBA00023136"/>
    </source>
</evidence>
<dbReference type="InterPro" id="IPR047135">
    <property type="entry name" value="YsiQ"/>
</dbReference>
<dbReference type="InterPro" id="IPR048279">
    <property type="entry name" value="MdtK-like"/>
</dbReference>
<dbReference type="CDD" id="cd13134">
    <property type="entry name" value="MATE_like_8"/>
    <property type="match status" value="1"/>
</dbReference>
<proteinExistence type="predicted"/>
<dbReference type="PIRSF" id="PIRSF006603">
    <property type="entry name" value="DinF"/>
    <property type="match status" value="1"/>
</dbReference>
<accession>A0ABT6TMZ5</accession>
<feature type="transmembrane region" description="Helical" evidence="7">
    <location>
        <begin position="238"/>
        <end position="262"/>
    </location>
</feature>
<feature type="transmembrane region" description="Helical" evidence="7">
    <location>
        <begin position="391"/>
        <end position="411"/>
    </location>
</feature>
<feature type="transmembrane region" description="Helical" evidence="7">
    <location>
        <begin position="353"/>
        <end position="379"/>
    </location>
</feature>
<dbReference type="NCBIfam" id="TIGR00797">
    <property type="entry name" value="matE"/>
    <property type="match status" value="1"/>
</dbReference>
<evidence type="ECO:0000313" key="8">
    <source>
        <dbReference type="EMBL" id="MDI4648223.1"/>
    </source>
</evidence>
<evidence type="ECO:0000256" key="3">
    <source>
        <dbReference type="ARBA" id="ARBA00022475"/>
    </source>
</evidence>
<feature type="transmembrane region" description="Helical" evidence="7">
    <location>
        <begin position="163"/>
        <end position="182"/>
    </location>
</feature>
<keyword evidence="4 7" id="KW-0812">Transmembrane</keyword>
<keyword evidence="3" id="KW-1003">Cell membrane</keyword>
<evidence type="ECO:0000256" key="1">
    <source>
        <dbReference type="ARBA" id="ARBA00004651"/>
    </source>
</evidence>
<evidence type="ECO:0000313" key="9">
    <source>
        <dbReference type="Proteomes" id="UP001161691"/>
    </source>
</evidence>
<evidence type="ECO:0000256" key="2">
    <source>
        <dbReference type="ARBA" id="ARBA00022448"/>
    </source>
</evidence>
<dbReference type="PANTHER" id="PTHR42925:SF2">
    <property type="entry name" value="NA+ DRIVEN MULTIDRUG EFFLUX PUMP"/>
    <property type="match status" value="1"/>
</dbReference>
<evidence type="ECO:0000256" key="5">
    <source>
        <dbReference type="ARBA" id="ARBA00022989"/>
    </source>
</evidence>
<feature type="transmembrane region" description="Helical" evidence="7">
    <location>
        <begin position="282"/>
        <end position="300"/>
    </location>
</feature>
<feature type="transmembrane region" description="Helical" evidence="7">
    <location>
        <begin position="321"/>
        <end position="341"/>
    </location>
</feature>
<dbReference type="Proteomes" id="UP001161691">
    <property type="component" value="Unassembled WGS sequence"/>
</dbReference>
<keyword evidence="2" id="KW-0813">Transport</keyword>
<organism evidence="8 9">
    <name type="scientific">Cohnella hashimotonis</name>
    <dbReference type="NCBI Taxonomy" id="2826895"/>
    <lineage>
        <taxon>Bacteria</taxon>
        <taxon>Bacillati</taxon>
        <taxon>Bacillota</taxon>
        <taxon>Bacilli</taxon>
        <taxon>Bacillales</taxon>
        <taxon>Paenibacillaceae</taxon>
        <taxon>Cohnella</taxon>
    </lineage>
</organism>
<feature type="transmembrane region" description="Helical" evidence="7">
    <location>
        <begin position="194"/>
        <end position="217"/>
    </location>
</feature>
<keyword evidence="6 7" id="KW-0472">Membrane</keyword>
<dbReference type="InterPro" id="IPR002528">
    <property type="entry name" value="MATE_fam"/>
</dbReference>
<reference evidence="8" key="1">
    <citation type="submission" date="2023-04" db="EMBL/GenBank/DDBJ databases">
        <title>Comparative genomic analysis of Cohnella hashimotonis sp. nov., isolated from the International Space Station.</title>
        <authorList>
            <person name="Venkateswaran K."/>
            <person name="Simpson A."/>
        </authorList>
    </citation>
    <scope>NUCLEOTIDE SEQUENCE</scope>
    <source>
        <strain evidence="8">F6_2S_P_1</strain>
    </source>
</reference>
<gene>
    <name evidence="8" type="ORF">KB449_24945</name>
</gene>
<name>A0ABT6TMZ5_9BACL</name>
<dbReference type="RefSeq" id="WP_282910952.1">
    <property type="nucleotide sequence ID" value="NZ_JAGRPV010000001.1"/>
</dbReference>
<dbReference type="Pfam" id="PF01554">
    <property type="entry name" value="MatE"/>
    <property type="match status" value="2"/>
</dbReference>
<keyword evidence="5 7" id="KW-1133">Transmembrane helix</keyword>
<protein>
    <submittedName>
        <fullName evidence="8">MATE family efflux transporter</fullName>
    </submittedName>
</protein>
<comment type="caution">
    <text evidence="8">The sequence shown here is derived from an EMBL/GenBank/DDBJ whole genome shotgun (WGS) entry which is preliminary data.</text>
</comment>